<sequence>MIPTLKRALLTSALSSTFLVAQSQAAVDAIHVDTLIRNVMPQVIDWRRDIHQHPELGNREFRTAEKVANHLKGLGIEVETGVAHTGVVGILRGAKEGPVVALRADMDALPVTEDTGLPFASKVTTTFAGKEVGVAHACGHDAHTAILMGVAEVLAELKNELNGTVMFIFQPAEEGAPPGEEGGAKLMLEEGLFAELTPDAVFGLHVMPSPVGTIEVRERGILASSDGFEISVNGKQTHGAMPWLGIDPVTLSGQIITGLQTIPSRQLDFTNSASLITVGKIEGGVRANIIPNNVKMEGIVRTLDPETQTTIHEYMERTVHNIAESGGGSADLTITPYYPVTYNNPELTRQMTPSLSEVAEVNEAKPLTGSEDFSFYAEQVPGMFFFLGAAPDQPDQVFPNHSPKFVVNEKALPIGVSAMTKVTLDFLSNN</sequence>
<keyword evidence="2" id="KW-0464">Manganese</keyword>
<dbReference type="Pfam" id="PF01546">
    <property type="entry name" value="Peptidase_M20"/>
    <property type="match status" value="1"/>
</dbReference>
<dbReference type="AlphaFoldDB" id="A0A4R1HGS1"/>
<evidence type="ECO:0000256" key="3">
    <source>
        <dbReference type="SAM" id="SignalP"/>
    </source>
</evidence>
<evidence type="ECO:0000256" key="1">
    <source>
        <dbReference type="ARBA" id="ARBA00022801"/>
    </source>
</evidence>
<keyword evidence="2" id="KW-0479">Metal-binding</keyword>
<name>A0A4R1HGS1_9GAMM</name>
<dbReference type="Gene3D" id="3.40.630.10">
    <property type="entry name" value="Zn peptidases"/>
    <property type="match status" value="1"/>
</dbReference>
<proteinExistence type="predicted"/>
<dbReference type="InterPro" id="IPR036264">
    <property type="entry name" value="Bact_exopeptidase_dim_dom"/>
</dbReference>
<dbReference type="OrthoDB" id="9777385at2"/>
<dbReference type="SUPFAM" id="SSF53187">
    <property type="entry name" value="Zn-dependent exopeptidases"/>
    <property type="match status" value="1"/>
</dbReference>
<dbReference type="GO" id="GO:0046872">
    <property type="term" value="F:metal ion binding"/>
    <property type="evidence" value="ECO:0007669"/>
    <property type="project" value="UniProtKB-KW"/>
</dbReference>
<dbReference type="NCBIfam" id="TIGR01891">
    <property type="entry name" value="amidohydrolases"/>
    <property type="match status" value="1"/>
</dbReference>
<keyword evidence="6" id="KW-1185">Reference proteome</keyword>
<dbReference type="RefSeq" id="WP_132286006.1">
    <property type="nucleotide sequence ID" value="NZ_SMFU01000002.1"/>
</dbReference>
<evidence type="ECO:0000256" key="2">
    <source>
        <dbReference type="PIRSR" id="PIRSR005962-1"/>
    </source>
</evidence>
<evidence type="ECO:0000313" key="5">
    <source>
        <dbReference type="EMBL" id="TCK16402.1"/>
    </source>
</evidence>
<comment type="caution">
    <text evidence="5">The sequence shown here is derived from an EMBL/GenBank/DDBJ whole genome shotgun (WGS) entry which is preliminary data.</text>
</comment>
<protein>
    <submittedName>
        <fullName evidence="5">Carboxypeptidase Ss1</fullName>
    </submittedName>
</protein>
<keyword evidence="3" id="KW-0732">Signal</keyword>
<feature type="signal peptide" evidence="3">
    <location>
        <begin position="1"/>
        <end position="25"/>
    </location>
</feature>
<dbReference type="PANTHER" id="PTHR11014:SF63">
    <property type="entry name" value="METALLOPEPTIDASE, PUTATIVE (AFU_ORTHOLOGUE AFUA_6G09600)-RELATED"/>
    <property type="match status" value="1"/>
</dbReference>
<comment type="cofactor">
    <cofactor evidence="2">
        <name>Mn(2+)</name>
        <dbReference type="ChEBI" id="CHEBI:29035"/>
    </cofactor>
    <text evidence="2">The Mn(2+) ion enhances activity.</text>
</comment>
<keyword evidence="1" id="KW-0378">Hydrolase</keyword>
<organism evidence="5 6">
    <name type="scientific">Marinobacterium mangrovicola</name>
    <dbReference type="NCBI Taxonomy" id="1476959"/>
    <lineage>
        <taxon>Bacteria</taxon>
        <taxon>Pseudomonadati</taxon>
        <taxon>Pseudomonadota</taxon>
        <taxon>Gammaproteobacteria</taxon>
        <taxon>Oceanospirillales</taxon>
        <taxon>Oceanospirillaceae</taxon>
        <taxon>Marinobacterium</taxon>
    </lineage>
</organism>
<dbReference type="Pfam" id="PF07687">
    <property type="entry name" value="M20_dimer"/>
    <property type="match status" value="1"/>
</dbReference>
<evidence type="ECO:0000313" key="6">
    <source>
        <dbReference type="Proteomes" id="UP000294546"/>
    </source>
</evidence>
<feature type="domain" description="Peptidase M20 dimerisation" evidence="4">
    <location>
        <begin position="226"/>
        <end position="323"/>
    </location>
</feature>
<dbReference type="InterPro" id="IPR017439">
    <property type="entry name" value="Amidohydrolase"/>
</dbReference>
<dbReference type="PANTHER" id="PTHR11014">
    <property type="entry name" value="PEPTIDASE M20 FAMILY MEMBER"/>
    <property type="match status" value="1"/>
</dbReference>
<feature type="binding site" evidence="2">
    <location>
        <position position="205"/>
    </location>
    <ligand>
        <name>Mn(2+)</name>
        <dbReference type="ChEBI" id="CHEBI:29035"/>
        <label>2</label>
    </ligand>
</feature>
<gene>
    <name evidence="5" type="ORF">CLV83_0110</name>
</gene>
<feature type="chain" id="PRO_5020544338" evidence="3">
    <location>
        <begin position="26"/>
        <end position="430"/>
    </location>
</feature>
<dbReference type="SUPFAM" id="SSF55031">
    <property type="entry name" value="Bacterial exopeptidase dimerisation domain"/>
    <property type="match status" value="1"/>
</dbReference>
<dbReference type="InterPro" id="IPR011650">
    <property type="entry name" value="Peptidase_M20_dimer"/>
</dbReference>
<evidence type="ECO:0000259" key="4">
    <source>
        <dbReference type="Pfam" id="PF07687"/>
    </source>
</evidence>
<dbReference type="PIRSF" id="PIRSF005962">
    <property type="entry name" value="Pept_M20D_amidohydro"/>
    <property type="match status" value="1"/>
</dbReference>
<keyword evidence="5" id="KW-0121">Carboxypeptidase</keyword>
<dbReference type="Gene3D" id="3.30.70.360">
    <property type="match status" value="1"/>
</dbReference>
<dbReference type="EMBL" id="SMFU01000002">
    <property type="protein sequence ID" value="TCK16402.1"/>
    <property type="molecule type" value="Genomic_DNA"/>
</dbReference>
<feature type="binding site" evidence="2">
    <location>
        <position position="138"/>
    </location>
    <ligand>
        <name>Mn(2+)</name>
        <dbReference type="ChEBI" id="CHEBI:29035"/>
        <label>2</label>
    </ligand>
</feature>
<dbReference type="InterPro" id="IPR002933">
    <property type="entry name" value="Peptidase_M20"/>
</dbReference>
<reference evidence="5 6" key="1">
    <citation type="submission" date="2019-03" db="EMBL/GenBank/DDBJ databases">
        <title>Genomic Encyclopedia of Archaeal and Bacterial Type Strains, Phase II (KMG-II): from individual species to whole genera.</title>
        <authorList>
            <person name="Goeker M."/>
        </authorList>
    </citation>
    <scope>NUCLEOTIDE SEQUENCE [LARGE SCALE GENOMIC DNA]</scope>
    <source>
        <strain evidence="5 6">DSM 27697</strain>
    </source>
</reference>
<accession>A0A4R1HGS1</accession>
<feature type="binding site" evidence="2">
    <location>
        <position position="140"/>
    </location>
    <ligand>
        <name>Mn(2+)</name>
        <dbReference type="ChEBI" id="CHEBI:29035"/>
        <label>2</label>
    </ligand>
</feature>
<dbReference type="GO" id="GO:0004180">
    <property type="term" value="F:carboxypeptidase activity"/>
    <property type="evidence" value="ECO:0007669"/>
    <property type="project" value="UniProtKB-KW"/>
</dbReference>
<feature type="binding site" evidence="2">
    <location>
        <position position="174"/>
    </location>
    <ligand>
        <name>Mn(2+)</name>
        <dbReference type="ChEBI" id="CHEBI:29035"/>
        <label>2</label>
    </ligand>
</feature>
<feature type="binding site" evidence="2">
    <location>
        <position position="401"/>
    </location>
    <ligand>
        <name>Mn(2+)</name>
        <dbReference type="ChEBI" id="CHEBI:29035"/>
        <label>2</label>
    </ligand>
</feature>
<keyword evidence="5" id="KW-0645">Protease</keyword>
<dbReference type="Proteomes" id="UP000294546">
    <property type="component" value="Unassembled WGS sequence"/>
</dbReference>